<evidence type="ECO:0000256" key="1">
    <source>
        <dbReference type="ARBA" id="ARBA00004123"/>
    </source>
</evidence>
<dbReference type="VEuPathDB" id="TriTrypDB:LpyrH10_04_3980"/>
<dbReference type="Gene3D" id="3.40.109.10">
    <property type="entry name" value="NADH Oxidase"/>
    <property type="match status" value="1"/>
</dbReference>
<proteinExistence type="predicted"/>
<dbReference type="FunFam" id="3.40.109.10:FF:000001">
    <property type="entry name" value="Nitroreductase family"/>
    <property type="match status" value="1"/>
</dbReference>
<dbReference type="GeneID" id="26903139"/>
<keyword evidence="3" id="KW-0963">Cytoplasm</keyword>
<evidence type="ECO:0000256" key="6">
    <source>
        <dbReference type="SAM" id="MobiDB-lite"/>
    </source>
</evidence>
<evidence type="ECO:0000313" key="8">
    <source>
        <dbReference type="EMBL" id="KPA83152.1"/>
    </source>
</evidence>
<keyword evidence="5" id="KW-0539">Nucleus</keyword>
<evidence type="ECO:0000259" key="7">
    <source>
        <dbReference type="Pfam" id="PF00881"/>
    </source>
</evidence>
<dbReference type="InterPro" id="IPR000415">
    <property type="entry name" value="Nitroreductase-like"/>
</dbReference>
<name>A0A0N0DXN3_LEPPY</name>
<evidence type="ECO:0000313" key="9">
    <source>
        <dbReference type="Proteomes" id="UP000037923"/>
    </source>
</evidence>
<dbReference type="GO" id="GO:0016491">
    <property type="term" value="F:oxidoreductase activity"/>
    <property type="evidence" value="ECO:0007669"/>
    <property type="project" value="UniProtKB-KW"/>
</dbReference>
<reference evidence="8 9" key="1">
    <citation type="submission" date="2015-07" db="EMBL/GenBank/DDBJ databases">
        <title>High-quality genome of monoxenous trypanosomatid Leptomonas pyrrhocoris.</title>
        <authorList>
            <person name="Flegontov P."/>
            <person name="Butenko A."/>
            <person name="Firsov S."/>
            <person name="Vlcek C."/>
            <person name="Logacheva M.D."/>
            <person name="Field M."/>
            <person name="Filatov D."/>
            <person name="Flegontova O."/>
            <person name="Gerasimov E."/>
            <person name="Jackson A.P."/>
            <person name="Kelly S."/>
            <person name="Opperdoes F."/>
            <person name="O'Reilly A."/>
            <person name="Votypka J."/>
            <person name="Yurchenko V."/>
            <person name="Lukes J."/>
        </authorList>
    </citation>
    <scope>NUCLEOTIDE SEQUENCE [LARGE SCALE GENOMIC DNA]</scope>
    <source>
        <strain evidence="8">H10</strain>
    </source>
</reference>
<keyword evidence="9" id="KW-1185">Reference proteome</keyword>
<dbReference type="PANTHER" id="PTHR43035:SF1">
    <property type="entry name" value="FATTY ACID REPRESSION MUTANT PROTEIN 2-RELATED"/>
    <property type="match status" value="1"/>
</dbReference>
<dbReference type="InterPro" id="IPR033877">
    <property type="entry name" value="Frm2/Hbn1"/>
</dbReference>
<gene>
    <name evidence="8" type="ORF">ABB37_02848</name>
</gene>
<evidence type="ECO:0000256" key="4">
    <source>
        <dbReference type="ARBA" id="ARBA00023002"/>
    </source>
</evidence>
<dbReference type="PANTHER" id="PTHR43035">
    <property type="entry name" value="FATTY ACID REPRESSION MUTANT PROTEIN 2-RELATED"/>
    <property type="match status" value="1"/>
</dbReference>
<comment type="subcellular location">
    <subcellularLocation>
        <location evidence="2">Cytoplasm</location>
    </subcellularLocation>
    <subcellularLocation>
        <location evidence="1">Nucleus</location>
    </subcellularLocation>
</comment>
<dbReference type="InterPro" id="IPR029479">
    <property type="entry name" value="Nitroreductase"/>
</dbReference>
<feature type="domain" description="Nitroreductase" evidence="7">
    <location>
        <begin position="10"/>
        <end position="178"/>
    </location>
</feature>
<feature type="region of interest" description="Disordered" evidence="6">
    <location>
        <begin position="259"/>
        <end position="320"/>
    </location>
</feature>
<sequence>MSTPFLKALEQRRSIYSLGSKLPKSKKEVTETIKTAIRDCPSSFNVQSSRAVILYGAEHAKVWEIVKAALKKVMSAEQYAASEAKVNGCFLAGAGTVLFYEDTAAVKGQQAAFPLYAANFPTWSQHSSAIAQFAVWTALAQDGIGASLQHYNELIEAELRTAFGVPAEWQLVAQMPFGSIEKPAETYVAAEERLPYAAVVSRHAVQGNRGPSSQGRIALGNAVPSARVLSQLPVEIEGRTVLLRPSSQIFFYPRRSLSLSERSPSMPTHRSSQAQRADSPSRAPPASDEADVHQRKRRKIDASANPAVHRTADRDSSEELIAEAPLAGQVELMREMDGMVDVVVHTSQPNSVFGGSKMYRVTPDMIVDVSP</sequence>
<dbReference type="AlphaFoldDB" id="A0A0N0DXN3"/>
<keyword evidence="4" id="KW-0560">Oxidoreductase</keyword>
<dbReference type="EMBL" id="LGTL01000004">
    <property type="protein sequence ID" value="KPA83152.1"/>
    <property type="molecule type" value="Genomic_DNA"/>
</dbReference>
<feature type="compositionally biased region" description="Polar residues" evidence="6">
    <location>
        <begin position="266"/>
        <end position="278"/>
    </location>
</feature>
<comment type="caution">
    <text evidence="8">The sequence shown here is derived from an EMBL/GenBank/DDBJ whole genome shotgun (WGS) entry which is preliminary data.</text>
</comment>
<evidence type="ECO:0000256" key="3">
    <source>
        <dbReference type="ARBA" id="ARBA00022490"/>
    </source>
</evidence>
<dbReference type="GO" id="GO:0005634">
    <property type="term" value="C:nucleus"/>
    <property type="evidence" value="ECO:0007669"/>
    <property type="project" value="UniProtKB-SubCell"/>
</dbReference>
<evidence type="ECO:0000256" key="2">
    <source>
        <dbReference type="ARBA" id="ARBA00004496"/>
    </source>
</evidence>
<protein>
    <recommendedName>
        <fullName evidence="7">Nitroreductase domain-containing protein</fullName>
    </recommendedName>
</protein>
<evidence type="ECO:0000256" key="5">
    <source>
        <dbReference type="ARBA" id="ARBA00023242"/>
    </source>
</evidence>
<dbReference type="SUPFAM" id="SSF55469">
    <property type="entry name" value="FMN-dependent nitroreductase-like"/>
    <property type="match status" value="1"/>
</dbReference>
<dbReference type="GO" id="GO:0034599">
    <property type="term" value="P:cellular response to oxidative stress"/>
    <property type="evidence" value="ECO:0007669"/>
    <property type="project" value="InterPro"/>
</dbReference>
<dbReference type="OrthoDB" id="265892at2759"/>
<dbReference type="RefSeq" id="XP_015661591.1">
    <property type="nucleotide sequence ID" value="XM_015799989.1"/>
</dbReference>
<dbReference type="Pfam" id="PF00881">
    <property type="entry name" value="Nitroreductase"/>
    <property type="match status" value="1"/>
</dbReference>
<organism evidence="8 9">
    <name type="scientific">Leptomonas pyrrhocoris</name>
    <name type="common">Firebug parasite</name>
    <dbReference type="NCBI Taxonomy" id="157538"/>
    <lineage>
        <taxon>Eukaryota</taxon>
        <taxon>Discoba</taxon>
        <taxon>Euglenozoa</taxon>
        <taxon>Kinetoplastea</taxon>
        <taxon>Metakinetoplastina</taxon>
        <taxon>Trypanosomatida</taxon>
        <taxon>Trypanosomatidae</taxon>
        <taxon>Leishmaniinae</taxon>
        <taxon>Leptomonas</taxon>
    </lineage>
</organism>
<dbReference type="CDD" id="cd02140">
    <property type="entry name" value="Frm2-like"/>
    <property type="match status" value="1"/>
</dbReference>
<dbReference type="Proteomes" id="UP000037923">
    <property type="component" value="Unassembled WGS sequence"/>
</dbReference>
<dbReference type="GO" id="GO:0005737">
    <property type="term" value="C:cytoplasm"/>
    <property type="evidence" value="ECO:0007669"/>
    <property type="project" value="UniProtKB-SubCell"/>
</dbReference>
<accession>A0A0N0DXN3</accession>